<feature type="domain" description="Tyrosine specific protein phosphatases" evidence="5">
    <location>
        <begin position="1112"/>
        <end position="1171"/>
    </location>
</feature>
<name>A0A7J6Q6K7_PEROL</name>
<dbReference type="Gene3D" id="3.90.190.10">
    <property type="entry name" value="Protein tyrosine phosphatase superfamily"/>
    <property type="match status" value="1"/>
</dbReference>
<accession>A0A7J6Q6K7</accession>
<dbReference type="CDD" id="cd14498">
    <property type="entry name" value="DSP"/>
    <property type="match status" value="1"/>
</dbReference>
<feature type="compositionally biased region" description="Low complexity" evidence="3">
    <location>
        <begin position="938"/>
        <end position="961"/>
    </location>
</feature>
<dbReference type="PROSITE" id="PS50056">
    <property type="entry name" value="TYR_PHOSPHATASE_2"/>
    <property type="match status" value="1"/>
</dbReference>
<keyword evidence="1" id="KW-0378">Hydrolase</keyword>
<reference evidence="6 7" key="1">
    <citation type="submission" date="2020-04" db="EMBL/GenBank/DDBJ databases">
        <title>Perkinsus olseni comparative genomics.</title>
        <authorList>
            <person name="Bogema D.R."/>
        </authorList>
    </citation>
    <scope>NUCLEOTIDE SEQUENCE [LARGE SCALE GENOMIC DNA]</scope>
    <source>
        <strain evidence="6">ATCC PRA-205</strain>
    </source>
</reference>
<gene>
    <name evidence="6" type="primary">DUSP14_1</name>
    <name evidence="6" type="ORF">FOZ62_003625</name>
</gene>
<dbReference type="InterPro" id="IPR000387">
    <property type="entry name" value="Tyr_Pase_dom"/>
</dbReference>
<feature type="compositionally biased region" description="Low complexity" evidence="3">
    <location>
        <begin position="560"/>
        <end position="574"/>
    </location>
</feature>
<sequence>MHGLGDLQGHCRPEVSLEAEPTRQDEDEATLEVRGVEVKALKRPSPRESGTDAAPAEVELSAPYQQRRHTGLEAMASADRNGSSQGTVELVLERLQAIAMPVVEGHDLGGPALCQSIDPRRGFIACLLEKAGNLSDDAVAEEVVISVLAAIKERADELAPMLLNNPVEVWRLWKLLEPGFKSIAVDSPILSRLAELLRSLGASMRAIDPQLTAAAAKDVLLPLLTPIICTPGACYSRRCEYLLYFLFDGFVQSMASDESEMLRALREEVVYCYGGRMVEALPTLVSCMNYIVTLSPNVDHDEPAGKALADVYLYYALGGLNSSSCRTRARGLGILLELAPRSATLMEVVREATLKKVISSTIKEMESGLNSPVWWEVQAVVVALLLTFLDRAARSYDGVDAAGGDMQTQHALEFLVKIMRSTKSAVVRRVALIALARSSSLGAYQEALMEPFLQALVDSPDDLRRYILSLSHDADRNDLPDGASPCLRRWWTRQREGAAGGVQWPTNPQVTVAAFLATMACTDDAPSVDVLASPVVEVLDSILSAAEDHVDSSTAERSAVRVPPVASSARPSSALCGTSASERRPRGGLCTGAGYAYHEEDNNAVEMNEDRLVEFIRNFEPEKAVLMAMDEFREKLNAASRLILMPSRMLDGDGPTAVTPSSSLMVDEDPVQLSEYLSAAGRRSLQAGFCHLTAWMFTSGDKGGQTLVKDVPLRLHGSRSETLRTATAHFTWTWDPRACYVVLYTFPASAQPSSQSQFRASNFARWALQAIEMCTPRGLASWVGASDPNIEDDVKPDGSVGANAKDAFVVYVWSGKDADLTVKVTALARGYDVGKALRCTTVPERGEWACPQTRKVISVDHQSNVMDGNCPPPIPSRECQLLRILERTLEAKASQTGGRERRQEQPSTFHNIPSPSTTVGHGRPPMVPSLKLGAIGAASEQSRQSGRGSSSSRRGTQSARAVPSGRRRMISETELDLLENPPKSARSSEASSGRRQQSTMAQPLNIPRPKTDAELIESFDMSPDADNSHLPAEVQNELRLHQYRTQCSEILPGVLYLGGARVASNLEILTEKGITHIVNTAADVCSNSFADRGFKYLTLFLKDTRDEPMLPAVLYHAILWIHSAITEEKGKVLVHCFEGVSRSSTVVIAYLMWLRAWTYNRAFDWVKTIRPICNPNTGFTCVLIVFGKKLERARGSQALLDSAKPHPTISRVTVHSLRTLPRPTSLMVALPVSAGSALGSEVPPVPLTIDSRFAFILQLDMSVVILRSRSTRNEIIDKAIADHLHRVRSVEFGCDDDGDDPLETVEIFLDDEVDDAAVAALGRILSPGPPAAELCLESLVRTTDNPAWNDEYAAMSKVSRTGPEASGDTMKMTHVADFVPPIGREILSLGPIKDTRECALHKRHGGAQDPGLNGGKAEAKTEVYCYPDVEYSDRLTQFEPDELEEGEVFIIFVPRRNQLVFWVGEGSAQPPDHRIETIRKSLCERHDLDESSVEVEIVYQGEEMEDFEEYFDDD</sequence>
<dbReference type="InterPro" id="IPR020422">
    <property type="entry name" value="TYR_PHOSPHATASE_DUAL_dom"/>
</dbReference>
<dbReference type="SUPFAM" id="SSF52799">
    <property type="entry name" value="(Phosphotyrosine protein) phosphatases II"/>
    <property type="match status" value="1"/>
</dbReference>
<evidence type="ECO:0000259" key="4">
    <source>
        <dbReference type="PROSITE" id="PS50054"/>
    </source>
</evidence>
<dbReference type="GO" id="GO:0004721">
    <property type="term" value="F:phosphoprotein phosphatase activity"/>
    <property type="evidence" value="ECO:0007669"/>
    <property type="project" value="UniProtKB-KW"/>
</dbReference>
<feature type="compositionally biased region" description="Low complexity" evidence="3">
    <location>
        <begin position="984"/>
        <end position="998"/>
    </location>
</feature>
<evidence type="ECO:0000259" key="5">
    <source>
        <dbReference type="PROSITE" id="PS50056"/>
    </source>
</evidence>
<dbReference type="PROSITE" id="PS50054">
    <property type="entry name" value="TYR_PHOSPHATASE_DUAL"/>
    <property type="match status" value="1"/>
</dbReference>
<dbReference type="InterPro" id="IPR029021">
    <property type="entry name" value="Prot-tyrosine_phosphatase-like"/>
</dbReference>
<feature type="compositionally biased region" description="Polar residues" evidence="3">
    <location>
        <begin position="905"/>
        <end position="919"/>
    </location>
</feature>
<evidence type="ECO:0000256" key="1">
    <source>
        <dbReference type="ARBA" id="ARBA00022801"/>
    </source>
</evidence>
<feature type="domain" description="Tyrosine-protein phosphatase" evidence="4">
    <location>
        <begin position="1046"/>
        <end position="1192"/>
    </location>
</feature>
<proteinExistence type="predicted"/>
<dbReference type="Pfam" id="PF00782">
    <property type="entry name" value="DSPc"/>
    <property type="match status" value="1"/>
</dbReference>
<dbReference type="SMART" id="SM00195">
    <property type="entry name" value="DSPc"/>
    <property type="match status" value="1"/>
</dbReference>
<dbReference type="SUPFAM" id="SSF48371">
    <property type="entry name" value="ARM repeat"/>
    <property type="match status" value="1"/>
</dbReference>
<dbReference type="SUPFAM" id="SSF55753">
    <property type="entry name" value="Actin depolymerizing proteins"/>
    <property type="match status" value="1"/>
</dbReference>
<organism evidence="6 7">
    <name type="scientific">Perkinsus olseni</name>
    <name type="common">Perkinsus atlanticus</name>
    <dbReference type="NCBI Taxonomy" id="32597"/>
    <lineage>
        <taxon>Eukaryota</taxon>
        <taxon>Sar</taxon>
        <taxon>Alveolata</taxon>
        <taxon>Perkinsozoa</taxon>
        <taxon>Perkinsea</taxon>
        <taxon>Perkinsida</taxon>
        <taxon>Perkinsidae</taxon>
        <taxon>Perkinsus</taxon>
    </lineage>
</organism>
<dbReference type="PANTHER" id="PTHR46381:SF2">
    <property type="entry name" value="MAP KINASE PHOSPHATASE"/>
    <property type="match status" value="1"/>
</dbReference>
<evidence type="ECO:0000256" key="2">
    <source>
        <dbReference type="ARBA" id="ARBA00022912"/>
    </source>
</evidence>
<feature type="region of interest" description="Disordered" evidence="3">
    <location>
        <begin position="890"/>
        <end position="1009"/>
    </location>
</feature>
<evidence type="ECO:0000313" key="7">
    <source>
        <dbReference type="Proteomes" id="UP000574390"/>
    </source>
</evidence>
<dbReference type="PANTHER" id="PTHR46381">
    <property type="entry name" value="MKPA PROTEIN"/>
    <property type="match status" value="1"/>
</dbReference>
<evidence type="ECO:0000256" key="3">
    <source>
        <dbReference type="SAM" id="MobiDB-lite"/>
    </source>
</evidence>
<evidence type="ECO:0000313" key="6">
    <source>
        <dbReference type="EMBL" id="KAF4703897.1"/>
    </source>
</evidence>
<feature type="compositionally biased region" description="Basic and acidic residues" evidence="3">
    <location>
        <begin position="9"/>
        <end position="24"/>
    </location>
</feature>
<dbReference type="Proteomes" id="UP000574390">
    <property type="component" value="Unassembled WGS sequence"/>
</dbReference>
<protein>
    <submittedName>
        <fullName evidence="6">Dual specificity protein phosphatase 14</fullName>
    </submittedName>
</protein>
<feature type="region of interest" description="Disordered" evidence="3">
    <location>
        <begin position="1"/>
        <end position="60"/>
    </location>
</feature>
<comment type="caution">
    <text evidence="6">The sequence shown here is derived from an EMBL/GenBank/DDBJ whole genome shotgun (WGS) entry which is preliminary data.</text>
</comment>
<dbReference type="InterPro" id="IPR000340">
    <property type="entry name" value="Dual-sp_phosphatase_cat-dom"/>
</dbReference>
<keyword evidence="2" id="KW-0904">Protein phosphatase</keyword>
<feature type="compositionally biased region" description="Basic and acidic residues" evidence="3">
    <location>
        <begin position="34"/>
        <end position="50"/>
    </location>
</feature>
<dbReference type="InterPro" id="IPR016024">
    <property type="entry name" value="ARM-type_fold"/>
</dbReference>
<dbReference type="PROSITE" id="PS00383">
    <property type="entry name" value="TYR_PHOSPHATASE_1"/>
    <property type="match status" value="1"/>
</dbReference>
<feature type="region of interest" description="Disordered" evidence="3">
    <location>
        <begin position="553"/>
        <end position="584"/>
    </location>
</feature>
<dbReference type="InterPro" id="IPR016130">
    <property type="entry name" value="Tyr_Pase_AS"/>
</dbReference>
<dbReference type="EMBL" id="JABANM010031856">
    <property type="protein sequence ID" value="KAF4703897.1"/>
    <property type="molecule type" value="Genomic_DNA"/>
</dbReference>